<evidence type="ECO:0000256" key="4">
    <source>
        <dbReference type="RuleBase" id="RU003494"/>
    </source>
</evidence>
<reference evidence="7 8" key="1">
    <citation type="submission" date="2014-04" db="EMBL/GenBank/DDBJ databases">
        <authorList>
            <consortium name="DOE Joint Genome Institute"/>
            <person name="Kuo A."/>
            <person name="Martino E."/>
            <person name="Perotto S."/>
            <person name="Kohler A."/>
            <person name="Nagy L.G."/>
            <person name="Floudas D."/>
            <person name="Copeland A."/>
            <person name="Barry K.W."/>
            <person name="Cichocki N."/>
            <person name="Veneault-Fourrey C."/>
            <person name="LaButti K."/>
            <person name="Lindquist E.A."/>
            <person name="Lipzen A."/>
            <person name="Lundell T."/>
            <person name="Morin E."/>
            <person name="Murat C."/>
            <person name="Sun H."/>
            <person name="Tunlid A."/>
            <person name="Henrissat B."/>
            <person name="Grigoriev I.V."/>
            <person name="Hibbett D.S."/>
            <person name="Martin F."/>
            <person name="Nordberg H.P."/>
            <person name="Cantor M.N."/>
            <person name="Hua S.X."/>
        </authorList>
    </citation>
    <scope>NUCLEOTIDE SEQUENCE [LARGE SCALE GENOMIC DNA]</scope>
    <source>
        <strain evidence="7 8">Zn</strain>
    </source>
</reference>
<dbReference type="SFLD" id="SFLDS00019">
    <property type="entry name" value="Glutathione_Transferase_(cytos"/>
    <property type="match status" value="1"/>
</dbReference>
<dbReference type="FunCoup" id="A0A0C3GV15">
    <property type="interactions" value="599"/>
</dbReference>
<dbReference type="OrthoDB" id="249703at2759"/>
<dbReference type="InterPro" id="IPR036282">
    <property type="entry name" value="Glutathione-S-Trfase_C_sf"/>
</dbReference>
<feature type="domain" description="GST C-terminal" evidence="6">
    <location>
        <begin position="88"/>
        <end position="211"/>
    </location>
</feature>
<evidence type="ECO:0000259" key="6">
    <source>
        <dbReference type="PROSITE" id="PS50405"/>
    </source>
</evidence>
<accession>A0A0C3GV15</accession>
<evidence type="ECO:0000313" key="7">
    <source>
        <dbReference type="EMBL" id="KIM94121.1"/>
    </source>
</evidence>
<comment type="catalytic activity">
    <reaction evidence="3">
        <text>RX + glutathione = an S-substituted glutathione + a halide anion + H(+)</text>
        <dbReference type="Rhea" id="RHEA:16437"/>
        <dbReference type="ChEBI" id="CHEBI:15378"/>
        <dbReference type="ChEBI" id="CHEBI:16042"/>
        <dbReference type="ChEBI" id="CHEBI:17792"/>
        <dbReference type="ChEBI" id="CHEBI:57925"/>
        <dbReference type="ChEBI" id="CHEBI:90779"/>
        <dbReference type="EC" id="2.5.1.18"/>
    </reaction>
</comment>
<dbReference type="InterPro" id="IPR004046">
    <property type="entry name" value="GST_C"/>
</dbReference>
<dbReference type="GO" id="GO:0004364">
    <property type="term" value="F:glutathione transferase activity"/>
    <property type="evidence" value="ECO:0007669"/>
    <property type="project" value="UniProtKB-EC"/>
</dbReference>
<dbReference type="InParanoid" id="A0A0C3GV15"/>
<evidence type="ECO:0000313" key="8">
    <source>
        <dbReference type="Proteomes" id="UP000054321"/>
    </source>
</evidence>
<dbReference type="Gene3D" id="3.40.30.10">
    <property type="entry name" value="Glutaredoxin"/>
    <property type="match status" value="1"/>
</dbReference>
<dbReference type="Proteomes" id="UP000054321">
    <property type="component" value="Unassembled WGS sequence"/>
</dbReference>
<dbReference type="PROSITE" id="PS50404">
    <property type="entry name" value="GST_NTER"/>
    <property type="match status" value="1"/>
</dbReference>
<proteinExistence type="inferred from homology"/>
<evidence type="ECO:0000256" key="2">
    <source>
        <dbReference type="ARBA" id="ARBA00022679"/>
    </source>
</evidence>
<dbReference type="CDD" id="cd03053">
    <property type="entry name" value="GST_N_Phi"/>
    <property type="match status" value="1"/>
</dbReference>
<dbReference type="HOGENOM" id="CLU_011226_5_1_1"/>
<sequence>MVLKLYGVAQSTCTQRVLLTLAETKAEWELVSVDFANREHKSETYLEKQPVGKVPVLDDNGFLVYESRAIARYLARKFELELMPPVTDLKGYALFEQACSIEQSYYDPNVSILVYEIIIKARRGLGPPDDGQVASRLSQLEDTLSKYDVILGKQAFLAGDSPTLADLFHLPFGVQVEQAHPDIFTKHPSVKRWWKALKARKSWTELVERPV</sequence>
<dbReference type="SFLD" id="SFLDG01154">
    <property type="entry name" value="Main.5:_Phi-like"/>
    <property type="match status" value="1"/>
</dbReference>
<organism evidence="7 8">
    <name type="scientific">Oidiodendron maius (strain Zn)</name>
    <dbReference type="NCBI Taxonomy" id="913774"/>
    <lineage>
        <taxon>Eukaryota</taxon>
        <taxon>Fungi</taxon>
        <taxon>Dikarya</taxon>
        <taxon>Ascomycota</taxon>
        <taxon>Pezizomycotina</taxon>
        <taxon>Leotiomycetes</taxon>
        <taxon>Leotiomycetes incertae sedis</taxon>
        <taxon>Myxotrichaceae</taxon>
        <taxon>Oidiodendron</taxon>
    </lineage>
</organism>
<protein>
    <recommendedName>
        <fullName evidence="1">glutathione transferase</fullName>
        <ecNumber evidence="1">2.5.1.18</ecNumber>
    </recommendedName>
</protein>
<feature type="domain" description="GST N-terminal" evidence="5">
    <location>
        <begin position="1"/>
        <end position="82"/>
    </location>
</feature>
<dbReference type="Gene3D" id="1.20.1050.10">
    <property type="match status" value="1"/>
</dbReference>
<dbReference type="STRING" id="913774.A0A0C3GV15"/>
<dbReference type="FunFam" id="3.40.30.10:FF:000016">
    <property type="entry name" value="Glutathione S-transferase F2"/>
    <property type="match status" value="1"/>
</dbReference>
<name>A0A0C3GV15_OIDMZ</name>
<evidence type="ECO:0000259" key="5">
    <source>
        <dbReference type="PROSITE" id="PS50404"/>
    </source>
</evidence>
<dbReference type="InterPro" id="IPR010987">
    <property type="entry name" value="Glutathione-S-Trfase_C-like"/>
</dbReference>
<dbReference type="AlphaFoldDB" id="A0A0C3GV15"/>
<reference evidence="8" key="2">
    <citation type="submission" date="2015-01" db="EMBL/GenBank/DDBJ databases">
        <title>Evolutionary Origins and Diversification of the Mycorrhizal Mutualists.</title>
        <authorList>
            <consortium name="DOE Joint Genome Institute"/>
            <consortium name="Mycorrhizal Genomics Consortium"/>
            <person name="Kohler A."/>
            <person name="Kuo A."/>
            <person name="Nagy L.G."/>
            <person name="Floudas D."/>
            <person name="Copeland A."/>
            <person name="Barry K.W."/>
            <person name="Cichocki N."/>
            <person name="Veneault-Fourrey C."/>
            <person name="LaButti K."/>
            <person name="Lindquist E.A."/>
            <person name="Lipzen A."/>
            <person name="Lundell T."/>
            <person name="Morin E."/>
            <person name="Murat C."/>
            <person name="Riley R."/>
            <person name="Ohm R."/>
            <person name="Sun H."/>
            <person name="Tunlid A."/>
            <person name="Henrissat B."/>
            <person name="Grigoriev I.V."/>
            <person name="Hibbett D.S."/>
            <person name="Martin F."/>
        </authorList>
    </citation>
    <scope>NUCLEOTIDE SEQUENCE [LARGE SCALE GENOMIC DNA]</scope>
    <source>
        <strain evidence="8">Zn</strain>
    </source>
</reference>
<dbReference type="InterPro" id="IPR036249">
    <property type="entry name" value="Thioredoxin-like_sf"/>
</dbReference>
<dbReference type="SFLD" id="SFLDG00358">
    <property type="entry name" value="Main_(cytGST)"/>
    <property type="match status" value="1"/>
</dbReference>
<keyword evidence="2" id="KW-0808">Transferase</keyword>
<gene>
    <name evidence="7" type="ORF">OIDMADRAFT_45902</name>
</gene>
<dbReference type="EMBL" id="KN832891">
    <property type="protein sequence ID" value="KIM94121.1"/>
    <property type="molecule type" value="Genomic_DNA"/>
</dbReference>
<dbReference type="InterPro" id="IPR040079">
    <property type="entry name" value="Glutathione_S-Trfase"/>
</dbReference>
<dbReference type="GO" id="GO:0006749">
    <property type="term" value="P:glutathione metabolic process"/>
    <property type="evidence" value="ECO:0007669"/>
    <property type="project" value="TreeGrafter"/>
</dbReference>
<dbReference type="SUPFAM" id="SSF52833">
    <property type="entry name" value="Thioredoxin-like"/>
    <property type="match status" value="1"/>
</dbReference>
<dbReference type="PANTHER" id="PTHR43900:SF3">
    <property type="entry name" value="GLUTATHIONE S-TRANSFERASE RHO"/>
    <property type="match status" value="1"/>
</dbReference>
<dbReference type="GO" id="GO:0043295">
    <property type="term" value="F:glutathione binding"/>
    <property type="evidence" value="ECO:0007669"/>
    <property type="project" value="TreeGrafter"/>
</dbReference>
<dbReference type="PROSITE" id="PS50405">
    <property type="entry name" value="GST_CTER"/>
    <property type="match status" value="1"/>
</dbReference>
<dbReference type="Pfam" id="PF02798">
    <property type="entry name" value="GST_N"/>
    <property type="match status" value="1"/>
</dbReference>
<dbReference type="Pfam" id="PF00043">
    <property type="entry name" value="GST_C"/>
    <property type="match status" value="1"/>
</dbReference>
<comment type="similarity">
    <text evidence="4">Belongs to the GST superfamily.</text>
</comment>
<dbReference type="EC" id="2.5.1.18" evidence="1"/>
<evidence type="ECO:0000256" key="3">
    <source>
        <dbReference type="ARBA" id="ARBA00047960"/>
    </source>
</evidence>
<keyword evidence="8" id="KW-1185">Reference proteome</keyword>
<dbReference type="PANTHER" id="PTHR43900">
    <property type="entry name" value="GLUTATHIONE S-TRANSFERASE RHO"/>
    <property type="match status" value="1"/>
</dbReference>
<dbReference type="SUPFAM" id="SSF47616">
    <property type="entry name" value="GST C-terminal domain-like"/>
    <property type="match status" value="1"/>
</dbReference>
<dbReference type="InterPro" id="IPR004045">
    <property type="entry name" value="Glutathione_S-Trfase_N"/>
</dbReference>
<dbReference type="GO" id="GO:0005737">
    <property type="term" value="C:cytoplasm"/>
    <property type="evidence" value="ECO:0007669"/>
    <property type="project" value="TreeGrafter"/>
</dbReference>
<evidence type="ECO:0000256" key="1">
    <source>
        <dbReference type="ARBA" id="ARBA00012452"/>
    </source>
</evidence>